<feature type="domain" description="Glycine zipper 2TM" evidence="4">
    <location>
        <begin position="198"/>
        <end position="238"/>
    </location>
</feature>
<dbReference type="AlphaFoldDB" id="W6Z5F6"/>
<dbReference type="EMBL" id="KI964049">
    <property type="protein sequence ID" value="EUC42799.1"/>
    <property type="molecule type" value="Genomic_DNA"/>
</dbReference>
<dbReference type="RefSeq" id="XP_007690695.1">
    <property type="nucleotide sequence ID" value="XM_007692505.1"/>
</dbReference>
<proteinExistence type="predicted"/>
<dbReference type="InterPro" id="IPR008816">
    <property type="entry name" value="Gly_zipper_2TM_dom"/>
</dbReference>
<organism evidence="5 6">
    <name type="scientific">Bipolaris oryzae ATCC 44560</name>
    <dbReference type="NCBI Taxonomy" id="930090"/>
    <lineage>
        <taxon>Eukaryota</taxon>
        <taxon>Fungi</taxon>
        <taxon>Dikarya</taxon>
        <taxon>Ascomycota</taxon>
        <taxon>Pezizomycotina</taxon>
        <taxon>Dothideomycetes</taxon>
        <taxon>Pleosporomycetidae</taxon>
        <taxon>Pleosporales</taxon>
        <taxon>Pleosporineae</taxon>
        <taxon>Pleosporaceae</taxon>
        <taxon>Bipolaris</taxon>
    </lineage>
</organism>
<accession>W6Z5F6</accession>
<dbReference type="PANTHER" id="PTHR35603:SF2">
    <property type="entry name" value="OUTER MEMBRANE LIPOPROTEIN"/>
    <property type="match status" value="1"/>
</dbReference>
<dbReference type="STRING" id="930090.W6Z5F6"/>
<comment type="subcellular location">
    <subcellularLocation>
        <location evidence="1">Membrane</location>
    </subcellularLocation>
</comment>
<dbReference type="HOGENOM" id="CLU_940551_0_0_1"/>
<name>W6Z5F6_COCMI</name>
<gene>
    <name evidence="5" type="ORF">COCMIDRAFT_39210</name>
</gene>
<evidence type="ECO:0000259" key="4">
    <source>
        <dbReference type="Pfam" id="PF05433"/>
    </source>
</evidence>
<dbReference type="Pfam" id="PF05433">
    <property type="entry name" value="Rick_17kDa_Anti"/>
    <property type="match status" value="1"/>
</dbReference>
<dbReference type="GO" id="GO:0019867">
    <property type="term" value="C:outer membrane"/>
    <property type="evidence" value="ECO:0007669"/>
    <property type="project" value="InterPro"/>
</dbReference>
<dbReference type="OrthoDB" id="3801381at2759"/>
<dbReference type="InterPro" id="IPR051407">
    <property type="entry name" value="Bact_OM_lipoprot/Surf_antigen"/>
</dbReference>
<feature type="region of interest" description="Disordered" evidence="3">
    <location>
        <begin position="24"/>
        <end position="190"/>
    </location>
</feature>
<dbReference type="GeneID" id="19123637"/>
<evidence type="ECO:0000256" key="2">
    <source>
        <dbReference type="ARBA" id="ARBA00023136"/>
    </source>
</evidence>
<evidence type="ECO:0000256" key="3">
    <source>
        <dbReference type="SAM" id="MobiDB-lite"/>
    </source>
</evidence>
<dbReference type="PANTHER" id="PTHR35603">
    <property type="match status" value="1"/>
</dbReference>
<protein>
    <recommendedName>
        <fullName evidence="4">Glycine zipper 2TM domain-containing protein</fullName>
    </recommendedName>
</protein>
<reference evidence="5 6" key="1">
    <citation type="journal article" date="2013" name="PLoS Genet.">
        <title>Comparative genome structure, secondary metabolite, and effector coding capacity across Cochliobolus pathogens.</title>
        <authorList>
            <person name="Condon B.J."/>
            <person name="Leng Y."/>
            <person name="Wu D."/>
            <person name="Bushley K.E."/>
            <person name="Ohm R.A."/>
            <person name="Otillar R."/>
            <person name="Martin J."/>
            <person name="Schackwitz W."/>
            <person name="Grimwood J."/>
            <person name="MohdZainudin N."/>
            <person name="Xue C."/>
            <person name="Wang R."/>
            <person name="Manning V.A."/>
            <person name="Dhillon B."/>
            <person name="Tu Z.J."/>
            <person name="Steffenson B.J."/>
            <person name="Salamov A."/>
            <person name="Sun H."/>
            <person name="Lowry S."/>
            <person name="LaButti K."/>
            <person name="Han J."/>
            <person name="Copeland A."/>
            <person name="Lindquist E."/>
            <person name="Barry K."/>
            <person name="Schmutz J."/>
            <person name="Baker S.E."/>
            <person name="Ciuffetti L.M."/>
            <person name="Grigoriev I.V."/>
            <person name="Zhong S."/>
            <person name="Turgeon B.G."/>
        </authorList>
    </citation>
    <scope>NUCLEOTIDE SEQUENCE [LARGE SCALE GENOMIC DNA]</scope>
    <source>
        <strain evidence="5 6">ATCC 44560</strain>
    </source>
</reference>
<evidence type="ECO:0000256" key="1">
    <source>
        <dbReference type="ARBA" id="ARBA00004370"/>
    </source>
</evidence>
<evidence type="ECO:0000313" key="5">
    <source>
        <dbReference type="EMBL" id="EUC42799.1"/>
    </source>
</evidence>
<keyword evidence="2" id="KW-0472">Membrane</keyword>
<dbReference type="Proteomes" id="UP000054032">
    <property type="component" value="Unassembled WGS sequence"/>
</dbReference>
<dbReference type="KEGG" id="bor:COCMIDRAFT_39210"/>
<sequence length="285" mass="32443">MAEEFVELGFEGLDRFADRYWDRTYDHLPTIPRPGRTKYRQQQRGLPSGQAPQHPDKGYESSSPISDDVYGYKSDAEMYGPDGHDGYARDQRYRETEQMDYMHTAPGPGFRVPRRQPEYDNGRNTQLESYGQADEQGYYGRPAPLRRRSSWSPPRSRGRGESESRQVRSRSRSRSRSQSQSRSRAQLAHEDARNRLIATIGGALVGGLAGNQVGKGKKYDTAATLAGAIIGGVGAREAADHWDKTRQKKKQPKGEGWEGDYGNGHGRRNERWQEGGRWDEEDRRY</sequence>
<feature type="region of interest" description="Disordered" evidence="3">
    <location>
        <begin position="236"/>
        <end position="285"/>
    </location>
</feature>
<keyword evidence="6" id="KW-1185">Reference proteome</keyword>
<dbReference type="eggNOG" id="ENOG502R8G6">
    <property type="taxonomic scope" value="Eukaryota"/>
</dbReference>
<feature type="compositionally biased region" description="Basic and acidic residues" evidence="3">
    <location>
        <begin position="267"/>
        <end position="285"/>
    </location>
</feature>
<evidence type="ECO:0000313" key="6">
    <source>
        <dbReference type="Proteomes" id="UP000054032"/>
    </source>
</evidence>
<feature type="compositionally biased region" description="Basic and acidic residues" evidence="3">
    <location>
        <begin position="82"/>
        <end position="97"/>
    </location>
</feature>